<protein>
    <submittedName>
        <fullName evidence="6">Pantothenates transporter PanS</fullName>
    </submittedName>
</protein>
<keyword evidence="7" id="KW-1185">Reference proteome</keyword>
<dbReference type="AlphaFoldDB" id="A0A1U7CRI1"/>
<dbReference type="PANTHER" id="PTHR10361">
    <property type="entry name" value="SODIUM-BILE ACID COTRANSPORTER"/>
    <property type="match status" value="1"/>
</dbReference>
<feature type="transmembrane region" description="Helical" evidence="5">
    <location>
        <begin position="6"/>
        <end position="28"/>
    </location>
</feature>
<keyword evidence="3 5" id="KW-1133">Transmembrane helix</keyword>
<dbReference type="InterPro" id="IPR002657">
    <property type="entry name" value="BilAc:Na_symport/Acr3"/>
</dbReference>
<dbReference type="GO" id="GO:0016020">
    <property type="term" value="C:membrane"/>
    <property type="evidence" value="ECO:0007669"/>
    <property type="project" value="UniProtKB-SubCell"/>
</dbReference>
<dbReference type="Gene3D" id="1.20.1530.20">
    <property type="match status" value="1"/>
</dbReference>
<reference evidence="7" key="1">
    <citation type="submission" date="2016-12" db="EMBL/GenBank/DDBJ databases">
        <title>Comparative genomics of four Isosphaeraceae planctomycetes: a common pool of plasmids and glycoside hydrolase genes.</title>
        <authorList>
            <person name="Ivanova A."/>
        </authorList>
    </citation>
    <scope>NUCLEOTIDE SEQUENCE [LARGE SCALE GENOMIC DNA]</scope>
    <source>
        <strain evidence="7">PX4</strain>
    </source>
</reference>
<dbReference type="InterPro" id="IPR038770">
    <property type="entry name" value="Na+/solute_symporter_sf"/>
</dbReference>
<keyword evidence="4 5" id="KW-0472">Membrane</keyword>
<feature type="transmembrane region" description="Helical" evidence="5">
    <location>
        <begin position="40"/>
        <end position="63"/>
    </location>
</feature>
<gene>
    <name evidence="6" type="primary">panS</name>
    <name evidence="6" type="ORF">BSF38_03057</name>
</gene>
<proteinExistence type="predicted"/>
<evidence type="ECO:0000256" key="2">
    <source>
        <dbReference type="ARBA" id="ARBA00022692"/>
    </source>
</evidence>
<dbReference type="STRING" id="1387353.BSF38_03057"/>
<evidence type="ECO:0000313" key="6">
    <source>
        <dbReference type="EMBL" id="APW61541.1"/>
    </source>
</evidence>
<dbReference type="OrthoDB" id="280138at2"/>
<evidence type="ECO:0000256" key="3">
    <source>
        <dbReference type="ARBA" id="ARBA00022989"/>
    </source>
</evidence>
<name>A0A1U7CRI1_9BACT</name>
<evidence type="ECO:0000256" key="4">
    <source>
        <dbReference type="ARBA" id="ARBA00023136"/>
    </source>
</evidence>
<accession>A0A1U7CRI1</accession>
<evidence type="ECO:0000256" key="1">
    <source>
        <dbReference type="ARBA" id="ARBA00004141"/>
    </source>
</evidence>
<dbReference type="Pfam" id="PF01758">
    <property type="entry name" value="SBF"/>
    <property type="match status" value="1"/>
</dbReference>
<dbReference type="KEGG" id="pbor:BSF38_03057"/>
<keyword evidence="2 5" id="KW-0812">Transmembrane</keyword>
<feature type="transmembrane region" description="Helical" evidence="5">
    <location>
        <begin position="171"/>
        <end position="191"/>
    </location>
</feature>
<feature type="transmembrane region" description="Helical" evidence="5">
    <location>
        <begin position="104"/>
        <end position="125"/>
    </location>
</feature>
<sequence length="292" mass="29761">MNAPTLIALLNVSALVTIMLSMGLRVDFKDVLASARPARLLASGLLANYVLAPAVTLGLLYVFRPAPMVSAGFLILAVCPGAPVGPPITAVAKGDVPRAVGMMLILAGLSTIASPALLSVLLPRVAPGSALRIDYPAIVRILLVTQLLPLTVGLGVRRAAPALVRRIDKPVGLLANALLLALVVVIVAAQYETLAAIRLRGWMGMGLLLLASLGVGWLCGGRDLATRKALAVTTATRNAAVGLVIATTNFGGTPAVTAVVAYGLVSIVGALGCALLLGKFAAVEPKNAHAQS</sequence>
<dbReference type="Proteomes" id="UP000186309">
    <property type="component" value="Chromosome"/>
</dbReference>
<dbReference type="PANTHER" id="PTHR10361:SF28">
    <property type="entry name" value="P3 PROTEIN-RELATED"/>
    <property type="match status" value="1"/>
</dbReference>
<dbReference type="InterPro" id="IPR004710">
    <property type="entry name" value="Bilac:Na_transpt"/>
</dbReference>
<feature type="transmembrane region" description="Helical" evidence="5">
    <location>
        <begin position="256"/>
        <end position="277"/>
    </location>
</feature>
<feature type="transmembrane region" description="Helical" evidence="5">
    <location>
        <begin position="197"/>
        <end position="218"/>
    </location>
</feature>
<dbReference type="EMBL" id="CP019082">
    <property type="protein sequence ID" value="APW61541.1"/>
    <property type="molecule type" value="Genomic_DNA"/>
</dbReference>
<evidence type="ECO:0000313" key="7">
    <source>
        <dbReference type="Proteomes" id="UP000186309"/>
    </source>
</evidence>
<evidence type="ECO:0000256" key="5">
    <source>
        <dbReference type="SAM" id="Phobius"/>
    </source>
</evidence>
<comment type="subcellular location">
    <subcellularLocation>
        <location evidence="1">Membrane</location>
        <topology evidence="1">Multi-pass membrane protein</topology>
    </subcellularLocation>
</comment>
<feature type="transmembrane region" description="Helical" evidence="5">
    <location>
        <begin position="69"/>
        <end position="92"/>
    </location>
</feature>
<dbReference type="RefSeq" id="WP_076346972.1">
    <property type="nucleotide sequence ID" value="NZ_CP019082.1"/>
</dbReference>
<organism evidence="6 7">
    <name type="scientific">Paludisphaera borealis</name>
    <dbReference type="NCBI Taxonomy" id="1387353"/>
    <lineage>
        <taxon>Bacteria</taxon>
        <taxon>Pseudomonadati</taxon>
        <taxon>Planctomycetota</taxon>
        <taxon>Planctomycetia</taxon>
        <taxon>Isosphaerales</taxon>
        <taxon>Isosphaeraceae</taxon>
        <taxon>Paludisphaera</taxon>
    </lineage>
</organism>